<keyword evidence="1" id="KW-0732">Signal</keyword>
<dbReference type="AlphaFoldDB" id="A0A6A5ZLS5"/>
<evidence type="ECO:0000313" key="2">
    <source>
        <dbReference type="EMBL" id="KAF2120590.1"/>
    </source>
</evidence>
<organism evidence="2 3">
    <name type="scientific">Lophiotrema nucula</name>
    <dbReference type="NCBI Taxonomy" id="690887"/>
    <lineage>
        <taxon>Eukaryota</taxon>
        <taxon>Fungi</taxon>
        <taxon>Dikarya</taxon>
        <taxon>Ascomycota</taxon>
        <taxon>Pezizomycotina</taxon>
        <taxon>Dothideomycetes</taxon>
        <taxon>Pleosporomycetidae</taxon>
        <taxon>Pleosporales</taxon>
        <taxon>Lophiotremataceae</taxon>
        <taxon>Lophiotrema</taxon>
    </lineage>
</organism>
<protein>
    <submittedName>
        <fullName evidence="2">Uncharacterized protein</fullName>
    </submittedName>
</protein>
<keyword evidence="3" id="KW-1185">Reference proteome</keyword>
<sequence length="71" mass="7669">MLALKIALLVVLSSLGLELMRYIASAAEIRGSWMVESSDITARSRSLYVVLRSGLSWSTLDKSVAVLAVIS</sequence>
<accession>A0A6A5ZLS5</accession>
<dbReference type="EMBL" id="ML977313">
    <property type="protein sequence ID" value="KAF2120590.1"/>
    <property type="molecule type" value="Genomic_DNA"/>
</dbReference>
<evidence type="ECO:0000256" key="1">
    <source>
        <dbReference type="SAM" id="SignalP"/>
    </source>
</evidence>
<proteinExistence type="predicted"/>
<dbReference type="Proteomes" id="UP000799770">
    <property type="component" value="Unassembled WGS sequence"/>
</dbReference>
<feature type="chain" id="PRO_5025630018" evidence="1">
    <location>
        <begin position="27"/>
        <end position="71"/>
    </location>
</feature>
<name>A0A6A5ZLS5_9PLEO</name>
<reference evidence="2" key="1">
    <citation type="journal article" date="2020" name="Stud. Mycol.">
        <title>101 Dothideomycetes genomes: a test case for predicting lifestyles and emergence of pathogens.</title>
        <authorList>
            <person name="Haridas S."/>
            <person name="Albert R."/>
            <person name="Binder M."/>
            <person name="Bloem J."/>
            <person name="Labutti K."/>
            <person name="Salamov A."/>
            <person name="Andreopoulos B."/>
            <person name="Baker S."/>
            <person name="Barry K."/>
            <person name="Bills G."/>
            <person name="Bluhm B."/>
            <person name="Cannon C."/>
            <person name="Castanera R."/>
            <person name="Culley D."/>
            <person name="Daum C."/>
            <person name="Ezra D."/>
            <person name="Gonzalez J."/>
            <person name="Henrissat B."/>
            <person name="Kuo A."/>
            <person name="Liang C."/>
            <person name="Lipzen A."/>
            <person name="Lutzoni F."/>
            <person name="Magnuson J."/>
            <person name="Mondo S."/>
            <person name="Nolan M."/>
            <person name="Ohm R."/>
            <person name="Pangilinan J."/>
            <person name="Park H.-J."/>
            <person name="Ramirez L."/>
            <person name="Alfaro M."/>
            <person name="Sun H."/>
            <person name="Tritt A."/>
            <person name="Yoshinaga Y."/>
            <person name="Zwiers L.-H."/>
            <person name="Turgeon B."/>
            <person name="Goodwin S."/>
            <person name="Spatafora J."/>
            <person name="Crous P."/>
            <person name="Grigoriev I."/>
        </authorList>
    </citation>
    <scope>NUCLEOTIDE SEQUENCE</scope>
    <source>
        <strain evidence="2">CBS 627.86</strain>
    </source>
</reference>
<gene>
    <name evidence="2" type="ORF">BDV96DRAFT_270284</name>
</gene>
<evidence type="ECO:0000313" key="3">
    <source>
        <dbReference type="Proteomes" id="UP000799770"/>
    </source>
</evidence>
<feature type="signal peptide" evidence="1">
    <location>
        <begin position="1"/>
        <end position="26"/>
    </location>
</feature>